<protein>
    <recommendedName>
        <fullName evidence="3">Large polyvalent protein associated domain-containing protein</fullName>
    </recommendedName>
</protein>
<feature type="non-terminal residue" evidence="1">
    <location>
        <position position="1"/>
    </location>
</feature>
<evidence type="ECO:0008006" key="3">
    <source>
        <dbReference type="Google" id="ProtNLM"/>
    </source>
</evidence>
<dbReference type="EMBL" id="DVOF01000228">
    <property type="protein sequence ID" value="HIV03423.1"/>
    <property type="molecule type" value="Genomic_DNA"/>
</dbReference>
<dbReference type="Proteomes" id="UP000886743">
    <property type="component" value="Unassembled WGS sequence"/>
</dbReference>
<evidence type="ECO:0000313" key="1">
    <source>
        <dbReference type="EMBL" id="HIV03423.1"/>
    </source>
</evidence>
<reference evidence="1" key="2">
    <citation type="journal article" date="2021" name="PeerJ">
        <title>Extensive microbial diversity within the chicken gut microbiome revealed by metagenomics and culture.</title>
        <authorList>
            <person name="Gilroy R."/>
            <person name="Ravi A."/>
            <person name="Getino M."/>
            <person name="Pursley I."/>
            <person name="Horton D.L."/>
            <person name="Alikhan N.F."/>
            <person name="Baker D."/>
            <person name="Gharbi K."/>
            <person name="Hall N."/>
            <person name="Watson M."/>
            <person name="Adriaenssens E.M."/>
            <person name="Foster-Nyarko E."/>
            <person name="Jarju S."/>
            <person name="Secka A."/>
            <person name="Antonio M."/>
            <person name="Oren A."/>
            <person name="Chaudhuri R.R."/>
            <person name="La Ragione R."/>
            <person name="Hildebrand F."/>
            <person name="Pallen M.J."/>
        </authorList>
    </citation>
    <scope>NUCLEOTIDE SEQUENCE</scope>
    <source>
        <strain evidence="1">4920</strain>
    </source>
</reference>
<comment type="caution">
    <text evidence="1">The sequence shown here is derived from an EMBL/GenBank/DDBJ whole genome shotgun (WGS) entry which is preliminary data.</text>
</comment>
<sequence>SLKRSKFYDSIQQADTVADEVKSGVQDAEADYYYRQIGNDETMQKAVAEVEGDREAAGRKFLATKNDVATTDDIAKGFVLLRQYQDAGDYDAAVDVAKKLAKVGSEKGRQVQIYSILGRLTPEGMLRYAASELERVKNTLGNSDQGRLWLKKHEKQLDLTPEEAKQITDRMERVQVMPDGRDKAVMLAEIQKLLQSKMPTSLGSKLSTLQRVSLLLNPKTVISRNALSNMLMNPIYATSDFIASGVDKAIGKKTGLRTIAAPNYKDQAKGWKKGAFESYDDFRRAINTRDIQANRYEIGNKLDSGPAFKGKNPLSKAVAFLDRTTGFLLDVGDRPFFEGYFLESLNGQMRANKTDTPTPDMIDIATQTALEKTWQDDNAVTRSASKIKNGLNFGRDFGIGSIVVPFVKTPSNIAKAIVDFSPAGFAKAITADAYNFTKAVKNGTATAQMQNKFAKNIGKGMAGVLLYAAGLALAANGITTGSDDEKDKDIRNYKRNILGINPYSIKIGDQTFTYDWAQPIDSVLSITADLNRNKINMDNAANIIANALATGGNTLFEQSMLSGLSELFGGYDGFISAIADAVLDMPSQFVPTLSKQIAELTDPYVRRTATGESTDRAVNKVLARIPGASKTLEPVVDVLGRDVKRYGGKNNLFNVFLNPANVNIANPTKETEEIWRLYEETGDAGVFPKTAPTSFTYDGTSYSLTAKEQTQFQRVMGQETAKGLQELFSEKVYENPKSSRLYRKSTAKNKKDKTDEQVRADLVKEVIDEAYETAKKDMLKRRGVALKDEK</sequence>
<evidence type="ECO:0000313" key="2">
    <source>
        <dbReference type="Proteomes" id="UP000886743"/>
    </source>
</evidence>
<accession>A0A9D1NJ58</accession>
<reference evidence="1" key="1">
    <citation type="submission" date="2020-10" db="EMBL/GenBank/DDBJ databases">
        <authorList>
            <person name="Gilroy R."/>
        </authorList>
    </citation>
    <scope>NUCLEOTIDE SEQUENCE</scope>
    <source>
        <strain evidence="1">4920</strain>
    </source>
</reference>
<gene>
    <name evidence="1" type="ORF">IAC74_07590</name>
</gene>
<organism evidence="1 2">
    <name type="scientific">Candidatus Aphodoplasma excrementigallinarum</name>
    <dbReference type="NCBI Taxonomy" id="2840673"/>
    <lineage>
        <taxon>Bacteria</taxon>
        <taxon>Bacillati</taxon>
        <taxon>Bacillota</taxon>
        <taxon>Clostridia</taxon>
        <taxon>Eubacteriales</taxon>
        <taxon>Candidatus Aphodoplasma</taxon>
    </lineage>
</organism>
<name>A0A9D1NJ58_9FIRM</name>
<proteinExistence type="predicted"/>
<dbReference type="AlphaFoldDB" id="A0A9D1NJ58"/>